<accession>A0A6A6A7Z3</accession>
<dbReference type="PANTHER" id="PTHR43792">
    <property type="entry name" value="GNAT FAMILY, PUTATIVE (AFU_ORTHOLOGUE AFUA_3G00765)-RELATED-RELATED"/>
    <property type="match status" value="1"/>
</dbReference>
<dbReference type="SUPFAM" id="SSF55729">
    <property type="entry name" value="Acyl-CoA N-acyltransferases (Nat)"/>
    <property type="match status" value="1"/>
</dbReference>
<gene>
    <name evidence="2" type="ORF">P153DRAFT_320073</name>
</gene>
<dbReference type="PANTHER" id="PTHR43792:SF1">
    <property type="entry name" value="N-ACETYLTRANSFERASE DOMAIN-CONTAINING PROTEIN"/>
    <property type="match status" value="1"/>
</dbReference>
<dbReference type="Gene3D" id="3.40.630.30">
    <property type="match status" value="1"/>
</dbReference>
<evidence type="ECO:0000313" key="3">
    <source>
        <dbReference type="Proteomes" id="UP000799771"/>
    </source>
</evidence>
<name>A0A6A6A7Z3_9PLEO</name>
<reference evidence="2" key="1">
    <citation type="journal article" date="2020" name="Stud. Mycol.">
        <title>101 Dothideomycetes genomes: a test case for predicting lifestyles and emergence of pathogens.</title>
        <authorList>
            <person name="Haridas S."/>
            <person name="Albert R."/>
            <person name="Binder M."/>
            <person name="Bloem J."/>
            <person name="Labutti K."/>
            <person name="Salamov A."/>
            <person name="Andreopoulos B."/>
            <person name="Baker S."/>
            <person name="Barry K."/>
            <person name="Bills G."/>
            <person name="Bluhm B."/>
            <person name="Cannon C."/>
            <person name="Castanera R."/>
            <person name="Culley D."/>
            <person name="Daum C."/>
            <person name="Ezra D."/>
            <person name="Gonzalez J."/>
            <person name="Henrissat B."/>
            <person name="Kuo A."/>
            <person name="Liang C."/>
            <person name="Lipzen A."/>
            <person name="Lutzoni F."/>
            <person name="Magnuson J."/>
            <person name="Mondo S."/>
            <person name="Nolan M."/>
            <person name="Ohm R."/>
            <person name="Pangilinan J."/>
            <person name="Park H.-J."/>
            <person name="Ramirez L."/>
            <person name="Alfaro M."/>
            <person name="Sun H."/>
            <person name="Tritt A."/>
            <person name="Yoshinaga Y."/>
            <person name="Zwiers L.-H."/>
            <person name="Turgeon B."/>
            <person name="Goodwin S."/>
            <person name="Spatafora J."/>
            <person name="Crous P."/>
            <person name="Grigoriev I."/>
        </authorList>
    </citation>
    <scope>NUCLEOTIDE SEQUENCE</scope>
    <source>
        <strain evidence="2">CBS 119687</strain>
    </source>
</reference>
<evidence type="ECO:0000313" key="2">
    <source>
        <dbReference type="EMBL" id="KAF2127676.1"/>
    </source>
</evidence>
<protein>
    <recommendedName>
        <fullName evidence="1">N-acetyltransferase domain-containing protein</fullName>
    </recommendedName>
</protein>
<dbReference type="GeneID" id="54405536"/>
<proteinExistence type="predicted"/>
<dbReference type="InterPro" id="IPR000182">
    <property type="entry name" value="GNAT_dom"/>
</dbReference>
<dbReference type="RefSeq" id="XP_033522065.1">
    <property type="nucleotide sequence ID" value="XM_033665104.1"/>
</dbReference>
<dbReference type="GO" id="GO:0016747">
    <property type="term" value="F:acyltransferase activity, transferring groups other than amino-acyl groups"/>
    <property type="evidence" value="ECO:0007669"/>
    <property type="project" value="InterPro"/>
</dbReference>
<organism evidence="2 3">
    <name type="scientific">Dothidotthia symphoricarpi CBS 119687</name>
    <dbReference type="NCBI Taxonomy" id="1392245"/>
    <lineage>
        <taxon>Eukaryota</taxon>
        <taxon>Fungi</taxon>
        <taxon>Dikarya</taxon>
        <taxon>Ascomycota</taxon>
        <taxon>Pezizomycotina</taxon>
        <taxon>Dothideomycetes</taxon>
        <taxon>Pleosporomycetidae</taxon>
        <taxon>Pleosporales</taxon>
        <taxon>Dothidotthiaceae</taxon>
        <taxon>Dothidotthia</taxon>
    </lineage>
</organism>
<evidence type="ECO:0000259" key="1">
    <source>
        <dbReference type="Pfam" id="PF13302"/>
    </source>
</evidence>
<dbReference type="AlphaFoldDB" id="A0A6A6A7Z3"/>
<dbReference type="InterPro" id="IPR016181">
    <property type="entry name" value="Acyl_CoA_acyltransferase"/>
</dbReference>
<dbReference type="OrthoDB" id="4072826at2759"/>
<dbReference type="InterPro" id="IPR051531">
    <property type="entry name" value="N-acetyltransferase"/>
</dbReference>
<sequence>MDPTISTPRLNLTLITTVERGSPELAWLHELRSDVESTWWSINGNSKSLEDTEKFANTCLPADEDYIIAYAVHEILPPTSDSQDQTTQFIGLVTLKACGPGSLPLPEDLTLPASAAATTLTTELVYQFLPKGWGKGYATEAVNAVFEAGRTNKSFWAPYEKVYVRAIVNDENLASRRVMAKVAMKDRGIYEWTGGPVWLTGRWIERSDIHVMGMHLLE</sequence>
<dbReference type="Pfam" id="PF13302">
    <property type="entry name" value="Acetyltransf_3"/>
    <property type="match status" value="1"/>
</dbReference>
<feature type="domain" description="N-acetyltransferase" evidence="1">
    <location>
        <begin position="27"/>
        <end position="184"/>
    </location>
</feature>
<keyword evidence="3" id="KW-1185">Reference proteome</keyword>
<dbReference type="Proteomes" id="UP000799771">
    <property type="component" value="Unassembled WGS sequence"/>
</dbReference>
<dbReference type="EMBL" id="ML977510">
    <property type="protein sequence ID" value="KAF2127676.1"/>
    <property type="molecule type" value="Genomic_DNA"/>
</dbReference>